<dbReference type="OrthoDB" id="6600758at2759"/>
<sequence>MVSETIRMAEPPLVNIHTPTASFSLVHSITQESLAALYDKLSRKAHTDYHGERVRPGWLKYRYNNTFWQLDDESDYTIFVWRRKSSSPHPDEEDVPVIHLRNPNKPLPGPNDYRNPLFYMFLPNQASSSTAEDRPSRSRSVRSARTEQSARSVRSKTTTKTKEEDEKEPVFRKAFDKFHSENGVRTLTGSIGPIGNVRMLLKNGYRHVYMSRNFAVKHGFVPKDASLGYYGYGGLVNIGSWPVRLYVLNDQGERELSLTSTSHTVYLSEEPHFDVVLGRSFMEKRQVKLNPLDPTDVKFLDTGETADCEVVILKDGRGEIVTVT</sequence>
<evidence type="ECO:0000313" key="3">
    <source>
        <dbReference type="Proteomes" id="UP000736335"/>
    </source>
</evidence>
<gene>
    <name evidence="2" type="ORF">BJ322DRAFT_564286</name>
</gene>
<reference evidence="2" key="2">
    <citation type="submission" date="2020-11" db="EMBL/GenBank/DDBJ databases">
        <authorList>
            <consortium name="DOE Joint Genome Institute"/>
            <person name="Kuo A."/>
            <person name="Miyauchi S."/>
            <person name="Kiss E."/>
            <person name="Drula E."/>
            <person name="Kohler A."/>
            <person name="Sanchez-Garcia M."/>
            <person name="Andreopoulos B."/>
            <person name="Barry K.W."/>
            <person name="Bonito G."/>
            <person name="Buee M."/>
            <person name="Carver A."/>
            <person name="Chen C."/>
            <person name="Cichocki N."/>
            <person name="Clum A."/>
            <person name="Culley D."/>
            <person name="Crous P.W."/>
            <person name="Fauchery L."/>
            <person name="Girlanda M."/>
            <person name="Hayes R."/>
            <person name="Keri Z."/>
            <person name="Labutti K."/>
            <person name="Lipzen A."/>
            <person name="Lombard V."/>
            <person name="Magnuson J."/>
            <person name="Maillard F."/>
            <person name="Morin E."/>
            <person name="Murat C."/>
            <person name="Nolan M."/>
            <person name="Ohm R."/>
            <person name="Pangilinan J."/>
            <person name="Pereira M."/>
            <person name="Perotto S."/>
            <person name="Peter M."/>
            <person name="Riley R."/>
            <person name="Sitrit Y."/>
            <person name="Stielow B."/>
            <person name="Szollosi G."/>
            <person name="Zifcakova L."/>
            <person name="Stursova M."/>
            <person name="Spatafora J.W."/>
            <person name="Tedersoo L."/>
            <person name="Vaario L.-M."/>
            <person name="Yamada A."/>
            <person name="Yan M."/>
            <person name="Wang P."/>
            <person name="Xu J."/>
            <person name="Bruns T."/>
            <person name="Baldrian P."/>
            <person name="Vilgalys R."/>
            <person name="Henrissat B."/>
            <person name="Grigoriev I.V."/>
            <person name="Hibbett D."/>
            <person name="Nagy L.G."/>
            <person name="Martin F.M."/>
        </authorList>
    </citation>
    <scope>NUCLEOTIDE SEQUENCE</scope>
    <source>
        <strain evidence="2">UH-Tt-Lm1</strain>
    </source>
</reference>
<evidence type="ECO:0000256" key="1">
    <source>
        <dbReference type="SAM" id="MobiDB-lite"/>
    </source>
</evidence>
<accession>A0A9P6HM25</accession>
<reference evidence="2" key="1">
    <citation type="journal article" date="2020" name="Nat. Commun.">
        <title>Large-scale genome sequencing of mycorrhizal fungi provides insights into the early evolution of symbiotic traits.</title>
        <authorList>
            <person name="Miyauchi S."/>
            <person name="Kiss E."/>
            <person name="Kuo A."/>
            <person name="Drula E."/>
            <person name="Kohler A."/>
            <person name="Sanchez-Garcia M."/>
            <person name="Morin E."/>
            <person name="Andreopoulos B."/>
            <person name="Barry K.W."/>
            <person name="Bonito G."/>
            <person name="Buee M."/>
            <person name="Carver A."/>
            <person name="Chen C."/>
            <person name="Cichocki N."/>
            <person name="Clum A."/>
            <person name="Culley D."/>
            <person name="Crous P.W."/>
            <person name="Fauchery L."/>
            <person name="Girlanda M."/>
            <person name="Hayes R.D."/>
            <person name="Keri Z."/>
            <person name="LaButti K."/>
            <person name="Lipzen A."/>
            <person name="Lombard V."/>
            <person name="Magnuson J."/>
            <person name="Maillard F."/>
            <person name="Murat C."/>
            <person name="Nolan M."/>
            <person name="Ohm R.A."/>
            <person name="Pangilinan J."/>
            <person name="Pereira M.F."/>
            <person name="Perotto S."/>
            <person name="Peter M."/>
            <person name="Pfister S."/>
            <person name="Riley R."/>
            <person name="Sitrit Y."/>
            <person name="Stielow J.B."/>
            <person name="Szollosi G."/>
            <person name="Zifcakova L."/>
            <person name="Stursova M."/>
            <person name="Spatafora J.W."/>
            <person name="Tedersoo L."/>
            <person name="Vaario L.M."/>
            <person name="Yamada A."/>
            <person name="Yan M."/>
            <person name="Wang P."/>
            <person name="Xu J."/>
            <person name="Bruns T."/>
            <person name="Baldrian P."/>
            <person name="Vilgalys R."/>
            <person name="Dunand C."/>
            <person name="Henrissat B."/>
            <person name="Grigoriev I.V."/>
            <person name="Hibbett D."/>
            <person name="Nagy L.G."/>
            <person name="Martin F.M."/>
        </authorList>
    </citation>
    <scope>NUCLEOTIDE SEQUENCE</scope>
    <source>
        <strain evidence="2">UH-Tt-Lm1</strain>
    </source>
</reference>
<evidence type="ECO:0000313" key="2">
    <source>
        <dbReference type="EMBL" id="KAF9789888.1"/>
    </source>
</evidence>
<feature type="region of interest" description="Disordered" evidence="1">
    <location>
        <begin position="126"/>
        <end position="168"/>
    </location>
</feature>
<dbReference type="EMBL" id="WIUZ02000003">
    <property type="protein sequence ID" value="KAF9789888.1"/>
    <property type="molecule type" value="Genomic_DNA"/>
</dbReference>
<comment type="caution">
    <text evidence="2">The sequence shown here is derived from an EMBL/GenBank/DDBJ whole genome shotgun (WGS) entry which is preliminary data.</text>
</comment>
<protein>
    <submittedName>
        <fullName evidence="2">Uncharacterized protein</fullName>
    </submittedName>
</protein>
<feature type="region of interest" description="Disordered" evidence="1">
    <location>
        <begin position="85"/>
        <end position="109"/>
    </location>
</feature>
<dbReference type="Proteomes" id="UP000736335">
    <property type="component" value="Unassembled WGS sequence"/>
</dbReference>
<organism evidence="2 3">
    <name type="scientific">Thelephora terrestris</name>
    <dbReference type="NCBI Taxonomy" id="56493"/>
    <lineage>
        <taxon>Eukaryota</taxon>
        <taxon>Fungi</taxon>
        <taxon>Dikarya</taxon>
        <taxon>Basidiomycota</taxon>
        <taxon>Agaricomycotina</taxon>
        <taxon>Agaricomycetes</taxon>
        <taxon>Thelephorales</taxon>
        <taxon>Thelephoraceae</taxon>
        <taxon>Thelephora</taxon>
    </lineage>
</organism>
<proteinExistence type="predicted"/>
<name>A0A9P6HM25_9AGAM</name>
<keyword evidence="3" id="KW-1185">Reference proteome</keyword>
<dbReference type="AlphaFoldDB" id="A0A9P6HM25"/>